<dbReference type="Pfam" id="PF01592">
    <property type="entry name" value="NifU_N"/>
    <property type="match status" value="1"/>
</dbReference>
<sequence length="150" mass="16448">MSDDLHELYQSIILDHNKRPRHYGALAEATHHAEGYNPLCGDKITVFLRIVDDRIEAIQFEAACCAICKASASMMTDALQGQSLAEGESLREGVSRILDTNTDESPSLETAGELASLAGVRQFPARIKCATLPWHTYQAALRNETEASSE</sequence>
<comment type="caution">
    <text evidence="2">The sequence shown here is derived from an EMBL/GenBank/DDBJ whole genome shotgun (WGS) entry which is preliminary data.</text>
</comment>
<dbReference type="EMBL" id="JARXHW010000005">
    <property type="protein sequence ID" value="MDQ8206576.1"/>
    <property type="molecule type" value="Genomic_DNA"/>
</dbReference>
<dbReference type="RefSeq" id="WP_308948676.1">
    <property type="nucleotide sequence ID" value="NZ_JARXHW010000005.1"/>
</dbReference>
<dbReference type="PANTHER" id="PTHR10093">
    <property type="entry name" value="IRON-SULFUR CLUSTER ASSEMBLY ENZYME NIFU HOMOLOG"/>
    <property type="match status" value="1"/>
</dbReference>
<dbReference type="SUPFAM" id="SSF82649">
    <property type="entry name" value="SufE/NifU"/>
    <property type="match status" value="1"/>
</dbReference>
<dbReference type="Gene3D" id="3.90.1010.10">
    <property type="match status" value="1"/>
</dbReference>
<dbReference type="CDD" id="cd06664">
    <property type="entry name" value="IscU_like"/>
    <property type="match status" value="1"/>
</dbReference>
<dbReference type="NCBIfam" id="TIGR01994">
    <property type="entry name" value="SUF_scaf_2"/>
    <property type="match status" value="1"/>
</dbReference>
<keyword evidence="3" id="KW-1185">Reference proteome</keyword>
<accession>A0ABU1AQY4</accession>
<dbReference type="Proteomes" id="UP001225316">
    <property type="component" value="Unassembled WGS sequence"/>
</dbReference>
<evidence type="ECO:0000313" key="3">
    <source>
        <dbReference type="Proteomes" id="UP001225316"/>
    </source>
</evidence>
<proteinExistence type="predicted"/>
<gene>
    <name evidence="2" type="ORF">QEH52_03590</name>
</gene>
<organism evidence="2 3">
    <name type="scientific">Thalassobacterium maritimum</name>
    <dbReference type="NCBI Taxonomy" id="3041265"/>
    <lineage>
        <taxon>Bacteria</taxon>
        <taxon>Pseudomonadati</taxon>
        <taxon>Verrucomicrobiota</taxon>
        <taxon>Opitutia</taxon>
        <taxon>Puniceicoccales</taxon>
        <taxon>Coraliomargaritaceae</taxon>
        <taxon>Thalassobacterium</taxon>
    </lineage>
</organism>
<evidence type="ECO:0000313" key="2">
    <source>
        <dbReference type="EMBL" id="MDQ8206576.1"/>
    </source>
</evidence>
<protein>
    <submittedName>
        <fullName evidence="2">SUF system NifU family Fe-S cluster assembly protein</fullName>
    </submittedName>
</protein>
<reference evidence="2 3" key="1">
    <citation type="submission" date="2023-04" db="EMBL/GenBank/DDBJ databases">
        <title>A novel bacteria isolated from coastal sediment.</title>
        <authorList>
            <person name="Liu X.-J."/>
            <person name="Du Z.-J."/>
        </authorList>
    </citation>
    <scope>NUCLEOTIDE SEQUENCE [LARGE SCALE GENOMIC DNA]</scope>
    <source>
        <strain evidence="2 3">SDUM461003</strain>
    </source>
</reference>
<evidence type="ECO:0000259" key="1">
    <source>
        <dbReference type="Pfam" id="PF01592"/>
    </source>
</evidence>
<dbReference type="InterPro" id="IPR002871">
    <property type="entry name" value="NIF_FeS_clus_asmbl_NifU_N"/>
</dbReference>
<feature type="domain" description="NIF system FeS cluster assembly NifU N-terminal" evidence="1">
    <location>
        <begin position="9"/>
        <end position="129"/>
    </location>
</feature>
<name>A0ABU1AQY4_9BACT</name>